<dbReference type="SUPFAM" id="SSF53474">
    <property type="entry name" value="alpha/beta-Hydrolases"/>
    <property type="match status" value="1"/>
</dbReference>
<accession>A0AAU9NRX2</accession>
<evidence type="ECO:0000256" key="1">
    <source>
        <dbReference type="SAM" id="Phobius"/>
    </source>
</evidence>
<feature type="transmembrane region" description="Helical" evidence="1">
    <location>
        <begin position="6"/>
        <end position="25"/>
    </location>
</feature>
<reference evidence="3 4" key="1">
    <citation type="submission" date="2022-01" db="EMBL/GenBank/DDBJ databases">
        <authorList>
            <person name="Xiong W."/>
            <person name="Schranz E."/>
        </authorList>
    </citation>
    <scope>NUCLEOTIDE SEQUENCE [LARGE SCALE GENOMIC DNA]</scope>
</reference>
<dbReference type="InterPro" id="IPR029058">
    <property type="entry name" value="AB_hydrolase_fold"/>
</dbReference>
<comment type="caution">
    <text evidence="3">The sequence shown here is derived from an EMBL/GenBank/DDBJ whole genome shotgun (WGS) entry which is preliminary data.</text>
</comment>
<protein>
    <recommendedName>
        <fullName evidence="2">AB hydrolase-1 domain-containing protein</fullName>
    </recommendedName>
</protein>
<dbReference type="PANTHER" id="PTHR47280">
    <property type="entry name" value="PHEOPHYTINASE, CHLOROPLASTIC"/>
    <property type="match status" value="1"/>
</dbReference>
<dbReference type="Gene3D" id="3.40.50.1820">
    <property type="entry name" value="alpha/beta hydrolase"/>
    <property type="match status" value="1"/>
</dbReference>
<keyword evidence="1" id="KW-0812">Transmembrane</keyword>
<dbReference type="FunFam" id="3.40.50.1820:FF:000136">
    <property type="entry name" value="Pheophytinase, chloroplastic"/>
    <property type="match status" value="1"/>
</dbReference>
<keyword evidence="4" id="KW-1185">Reference proteome</keyword>
<proteinExistence type="predicted"/>
<dbReference type="InterPro" id="IPR000073">
    <property type="entry name" value="AB_hydrolase_1"/>
</dbReference>
<evidence type="ECO:0000313" key="4">
    <source>
        <dbReference type="Proteomes" id="UP001157418"/>
    </source>
</evidence>
<dbReference type="Pfam" id="PF12697">
    <property type="entry name" value="Abhydrolase_6"/>
    <property type="match status" value="1"/>
</dbReference>
<organism evidence="3 4">
    <name type="scientific">Lactuca virosa</name>
    <dbReference type="NCBI Taxonomy" id="75947"/>
    <lineage>
        <taxon>Eukaryota</taxon>
        <taxon>Viridiplantae</taxon>
        <taxon>Streptophyta</taxon>
        <taxon>Embryophyta</taxon>
        <taxon>Tracheophyta</taxon>
        <taxon>Spermatophyta</taxon>
        <taxon>Magnoliopsida</taxon>
        <taxon>eudicotyledons</taxon>
        <taxon>Gunneridae</taxon>
        <taxon>Pentapetalae</taxon>
        <taxon>asterids</taxon>
        <taxon>campanulids</taxon>
        <taxon>Asterales</taxon>
        <taxon>Asteraceae</taxon>
        <taxon>Cichorioideae</taxon>
        <taxon>Cichorieae</taxon>
        <taxon>Lactucinae</taxon>
        <taxon>Lactuca</taxon>
    </lineage>
</organism>
<dbReference type="GO" id="GO:0009507">
    <property type="term" value="C:chloroplast"/>
    <property type="evidence" value="ECO:0007669"/>
    <property type="project" value="TreeGrafter"/>
</dbReference>
<dbReference type="AlphaFoldDB" id="A0AAU9NRX2"/>
<dbReference type="GO" id="GO:0080124">
    <property type="term" value="F:pheophytinase activity"/>
    <property type="evidence" value="ECO:0007669"/>
    <property type="project" value="InterPro"/>
</dbReference>
<evidence type="ECO:0000313" key="3">
    <source>
        <dbReference type="EMBL" id="CAH1440624.1"/>
    </source>
</evidence>
<dbReference type="InterPro" id="IPR044211">
    <property type="entry name" value="PPH_chloroplastic"/>
</dbReference>
<dbReference type="PANTHER" id="PTHR47280:SF1">
    <property type="entry name" value="PHEOPHYTINASE, CHLOROPLASTIC"/>
    <property type="match status" value="1"/>
</dbReference>
<evidence type="ECO:0000259" key="2">
    <source>
        <dbReference type="Pfam" id="PF12697"/>
    </source>
</evidence>
<dbReference type="EMBL" id="CAKMRJ010005412">
    <property type="protein sequence ID" value="CAH1440624.1"/>
    <property type="molecule type" value="Genomic_DNA"/>
</dbReference>
<keyword evidence="1" id="KW-1133">Transmembrane helix</keyword>
<dbReference type="GO" id="GO:0015996">
    <property type="term" value="P:chlorophyll catabolic process"/>
    <property type="evidence" value="ECO:0007669"/>
    <property type="project" value="InterPro"/>
</dbReference>
<dbReference type="Proteomes" id="UP001157418">
    <property type="component" value="Unassembled WGS sequence"/>
</dbReference>
<feature type="domain" description="AB hydrolase-1" evidence="2">
    <location>
        <begin position="232"/>
        <end position="513"/>
    </location>
</feature>
<sequence length="590" mass="66663">MEVGLIGNEIVFVMLLILILGLVNVDGLKFTDSLLGSRLFDIDVDENVLRIKGRIVDVAVSSVQFSTIPTHYSNLLLPKLKFHSQSEKGFNMEIISGHSTPCYHLATLRHNFPEKTLDSLPSKFSRRRKHKFLHTSLPSTFRLNNYNTVHKSTPLNTLKGAEGVINGDETLENVTKRRQPNVSIPKVVIPGLPDDSKGDVSAPVSSGEWEWKPKFKIHYERSGSRNSDSAQILFLPGFGVGSFHYEKQLKDLGKDYGVWAMDFLGQGMSLPCEDPTQSNGDLEMGNSMWGFGNETEPWADDLVYSIDLWQEQVRYFIEEVIKEPVYIVGNSLGGYVALYFAARNPNLVKGVTLLNATPFWGFFPNPIRSPKLSQLFPSTGTFPLPPRVKKIIEIVWEKIRDPRTIGEILKQVYADHSTNVDKVFSRILEITEHPAALASFASIMLAPQGEVSFGEALSRCKIHGIPICLMYGKEDPWVRPIWGLQVKRQLPDAPYYQISPAGHCPHDEVPEVVNYLLRGWIKNLESQGFIALPLLDDESGRYDVAKDLEYVRDGTKKSVRVWFYGSEFSVWSKFSSFFNTQIQDLSFKLR</sequence>
<gene>
    <name evidence="3" type="ORF">LVIROSA_LOCUS26746</name>
</gene>
<name>A0AAU9NRX2_9ASTR</name>
<keyword evidence="1" id="KW-0472">Membrane</keyword>